<comment type="caution">
    <text evidence="2">The sequence shown here is derived from an EMBL/GenBank/DDBJ whole genome shotgun (WGS) entry which is preliminary data.</text>
</comment>
<keyword evidence="1" id="KW-0812">Transmembrane</keyword>
<evidence type="ECO:0000313" key="3">
    <source>
        <dbReference type="Proteomes" id="UP000006233"/>
    </source>
</evidence>
<keyword evidence="1" id="KW-1133">Transmembrane helix</keyword>
<dbReference type="STRING" id="634994.GCWU000323_02170"/>
<protein>
    <submittedName>
        <fullName evidence="2">Uncharacterized protein</fullName>
    </submittedName>
</protein>
<name>C9N014_9FUSO</name>
<sequence>MIKIRKEKIIYLYFLFSIIVSFSLFLIFYNTIQYTVKINEKNYTIKNLISTNLEYPYYIDYSAIKNNKFYINGWLVKRGTDNIVINRSIVIKDGKGDYYKIFTKSYINENVSTYFNNEFDYYRTGLVGKGKLNKKMKPPFTIYFLIEEQNSNILINTQKIIERN</sequence>
<reference evidence="2 3" key="1">
    <citation type="submission" date="2009-09" db="EMBL/GenBank/DDBJ databases">
        <authorList>
            <person name="Weinstock G."/>
            <person name="Sodergren E."/>
            <person name="Clifton S."/>
            <person name="Fulton L."/>
            <person name="Fulton B."/>
            <person name="Courtney L."/>
            <person name="Fronick C."/>
            <person name="Harrison M."/>
            <person name="Strong C."/>
            <person name="Farmer C."/>
            <person name="Delahaunty K."/>
            <person name="Markovic C."/>
            <person name="Hall O."/>
            <person name="Minx P."/>
            <person name="Tomlinson C."/>
            <person name="Mitreva M."/>
            <person name="Nelson J."/>
            <person name="Hou S."/>
            <person name="Wollam A."/>
            <person name="Pepin K.H."/>
            <person name="Johnson M."/>
            <person name="Bhonagiri V."/>
            <person name="Nash W.E."/>
            <person name="Warren W."/>
            <person name="Chinwalla A."/>
            <person name="Mardis E.R."/>
            <person name="Wilson R.K."/>
        </authorList>
    </citation>
    <scope>NUCLEOTIDE SEQUENCE [LARGE SCALE GENOMIC DNA]</scope>
    <source>
        <strain evidence="2 3">F0254</strain>
    </source>
</reference>
<gene>
    <name evidence="2" type="ORF">GCWU000323_02170</name>
</gene>
<keyword evidence="1" id="KW-0472">Membrane</keyword>
<dbReference type="RefSeq" id="WP_006805472.1">
    <property type="nucleotide sequence ID" value="NZ_GG700633.1"/>
</dbReference>
<evidence type="ECO:0000313" key="2">
    <source>
        <dbReference type="EMBL" id="EEX73501.1"/>
    </source>
</evidence>
<dbReference type="HOGENOM" id="CLU_1616985_0_0_0"/>
<dbReference type="EMBL" id="ACVB02000026">
    <property type="protein sequence ID" value="EEX73501.1"/>
    <property type="molecule type" value="Genomic_DNA"/>
</dbReference>
<proteinExistence type="predicted"/>
<accession>C9N014</accession>
<organism evidence="2 3">
    <name type="scientific">Leptotrichia hofstadii F0254</name>
    <dbReference type="NCBI Taxonomy" id="634994"/>
    <lineage>
        <taxon>Bacteria</taxon>
        <taxon>Fusobacteriati</taxon>
        <taxon>Fusobacteriota</taxon>
        <taxon>Fusobacteriia</taxon>
        <taxon>Fusobacteriales</taxon>
        <taxon>Leptotrichiaceae</taxon>
        <taxon>Leptotrichia</taxon>
    </lineage>
</organism>
<dbReference type="AlphaFoldDB" id="C9N014"/>
<feature type="transmembrane region" description="Helical" evidence="1">
    <location>
        <begin position="12"/>
        <end position="32"/>
    </location>
</feature>
<evidence type="ECO:0000256" key="1">
    <source>
        <dbReference type="SAM" id="Phobius"/>
    </source>
</evidence>
<dbReference type="Proteomes" id="UP000006233">
    <property type="component" value="Unassembled WGS sequence"/>
</dbReference>